<keyword evidence="1" id="KW-0812">Transmembrane</keyword>
<feature type="non-terminal residue" evidence="2">
    <location>
        <position position="95"/>
    </location>
</feature>
<accession>A0A0B7AT80</accession>
<proteinExistence type="predicted"/>
<dbReference type="EMBL" id="HACG01037374">
    <property type="protein sequence ID" value="CEK84239.1"/>
    <property type="molecule type" value="Transcribed_RNA"/>
</dbReference>
<gene>
    <name evidence="2" type="primary">ORF141470</name>
</gene>
<organism evidence="2">
    <name type="scientific">Arion vulgaris</name>
    <dbReference type="NCBI Taxonomy" id="1028688"/>
    <lineage>
        <taxon>Eukaryota</taxon>
        <taxon>Metazoa</taxon>
        <taxon>Spiralia</taxon>
        <taxon>Lophotrochozoa</taxon>
        <taxon>Mollusca</taxon>
        <taxon>Gastropoda</taxon>
        <taxon>Heterobranchia</taxon>
        <taxon>Euthyneura</taxon>
        <taxon>Panpulmonata</taxon>
        <taxon>Eupulmonata</taxon>
        <taxon>Stylommatophora</taxon>
        <taxon>Helicina</taxon>
        <taxon>Arionoidea</taxon>
        <taxon>Arionidae</taxon>
        <taxon>Arion</taxon>
    </lineage>
</organism>
<keyword evidence="1" id="KW-1133">Transmembrane helix</keyword>
<reference evidence="2" key="1">
    <citation type="submission" date="2014-12" db="EMBL/GenBank/DDBJ databases">
        <title>Insight into the proteome of Arion vulgaris.</title>
        <authorList>
            <person name="Aradska J."/>
            <person name="Bulat T."/>
            <person name="Smidak R."/>
            <person name="Sarate P."/>
            <person name="Gangsoo J."/>
            <person name="Sialana F."/>
            <person name="Bilban M."/>
            <person name="Lubec G."/>
        </authorList>
    </citation>
    <scope>NUCLEOTIDE SEQUENCE</scope>
    <source>
        <tissue evidence="2">Skin</tissue>
    </source>
</reference>
<dbReference type="AlphaFoldDB" id="A0A0B7AT80"/>
<name>A0A0B7AT80_9EUPU</name>
<protein>
    <submittedName>
        <fullName evidence="2">Uncharacterized protein</fullName>
    </submittedName>
</protein>
<feature type="non-terminal residue" evidence="2">
    <location>
        <position position="1"/>
    </location>
</feature>
<feature type="transmembrane region" description="Helical" evidence="1">
    <location>
        <begin position="22"/>
        <end position="39"/>
    </location>
</feature>
<feature type="transmembrane region" description="Helical" evidence="1">
    <location>
        <begin position="51"/>
        <end position="71"/>
    </location>
</feature>
<evidence type="ECO:0000256" key="1">
    <source>
        <dbReference type="SAM" id="Phobius"/>
    </source>
</evidence>
<keyword evidence="1" id="KW-0472">Membrane</keyword>
<sequence>EIAEEEEKDTRKVKKFKVKVKVFSQIFNLGPSGILFLLLRSPAINSGVAMAPGVLFLIDFSMKACLLFYWFPCNTDESSPTSEVFNVGFYMLCAM</sequence>
<evidence type="ECO:0000313" key="2">
    <source>
        <dbReference type="EMBL" id="CEK84239.1"/>
    </source>
</evidence>